<keyword evidence="3" id="KW-1185">Reference proteome</keyword>
<name>U6KTE9_EIMTE</name>
<dbReference type="VEuPathDB" id="ToxoDB:ETH2_0618700"/>
<dbReference type="AlphaFoldDB" id="U6KTE9"/>
<organism evidence="2 3">
    <name type="scientific">Eimeria tenella</name>
    <name type="common">Coccidian parasite</name>
    <dbReference type="NCBI Taxonomy" id="5802"/>
    <lineage>
        <taxon>Eukaryota</taxon>
        <taxon>Sar</taxon>
        <taxon>Alveolata</taxon>
        <taxon>Apicomplexa</taxon>
        <taxon>Conoidasida</taxon>
        <taxon>Coccidia</taxon>
        <taxon>Eucoccidiorida</taxon>
        <taxon>Eimeriorina</taxon>
        <taxon>Eimeriidae</taxon>
        <taxon>Eimeria</taxon>
    </lineage>
</organism>
<dbReference type="Gene3D" id="3.40.50.300">
    <property type="entry name" value="P-loop containing nucleotide triphosphate hydrolases"/>
    <property type="match status" value="1"/>
</dbReference>
<protein>
    <submittedName>
        <fullName evidence="2">Uncharacterized protein</fullName>
    </submittedName>
</protein>
<reference evidence="2" key="2">
    <citation type="submission" date="2013-10" db="EMBL/GenBank/DDBJ databases">
        <authorList>
            <person name="Aslett M."/>
        </authorList>
    </citation>
    <scope>NUCLEOTIDE SEQUENCE [LARGE SCALE GENOMIC DNA]</scope>
    <source>
        <strain evidence="2">Houghton</strain>
    </source>
</reference>
<dbReference type="VEuPathDB" id="ToxoDB:ETH_00043415"/>
<gene>
    <name evidence="2" type="ORF">ETH_00043415</name>
</gene>
<feature type="compositionally biased region" description="Basic and acidic residues" evidence="1">
    <location>
        <begin position="167"/>
        <end position="182"/>
    </location>
</feature>
<accession>U6KTE9</accession>
<dbReference type="EMBL" id="HG674983">
    <property type="protein sequence ID" value="CDJ40203.1"/>
    <property type="molecule type" value="Genomic_DNA"/>
</dbReference>
<evidence type="ECO:0000313" key="3">
    <source>
        <dbReference type="Proteomes" id="UP000030747"/>
    </source>
</evidence>
<reference evidence="2" key="1">
    <citation type="submission" date="2013-10" db="EMBL/GenBank/DDBJ databases">
        <title>Genomic analysis of the causative agents of coccidiosis in chickens.</title>
        <authorList>
            <person name="Reid A.J."/>
            <person name="Blake D."/>
            <person name="Billington K."/>
            <person name="Browne H."/>
            <person name="Dunn M."/>
            <person name="Hung S."/>
            <person name="Kawahara F."/>
            <person name="Miranda-Saavedra D."/>
            <person name="Mourier T."/>
            <person name="Nagra H."/>
            <person name="Otto T.D."/>
            <person name="Rawlings N."/>
            <person name="Sanchez A."/>
            <person name="Sanders M."/>
            <person name="Subramaniam C."/>
            <person name="Tay Y."/>
            <person name="Dear P."/>
            <person name="Doerig C."/>
            <person name="Gruber A."/>
            <person name="Parkinson J."/>
            <person name="Shirley M."/>
            <person name="Wan K.L."/>
            <person name="Berriman M."/>
            <person name="Tomley F."/>
            <person name="Pain A."/>
        </authorList>
    </citation>
    <scope>NUCLEOTIDE SEQUENCE [LARGE SCALE GENOMIC DNA]</scope>
    <source>
        <strain evidence="2">Houghton</strain>
    </source>
</reference>
<dbReference type="OrthoDB" id="10256233at2759"/>
<dbReference type="InterPro" id="IPR027417">
    <property type="entry name" value="P-loop_NTPase"/>
</dbReference>
<feature type="compositionally biased region" description="Basic and acidic residues" evidence="1">
    <location>
        <begin position="191"/>
        <end position="209"/>
    </location>
</feature>
<evidence type="ECO:0000313" key="2">
    <source>
        <dbReference type="EMBL" id="CDJ40203.1"/>
    </source>
</evidence>
<dbReference type="GeneID" id="25257722"/>
<feature type="region of interest" description="Disordered" evidence="1">
    <location>
        <begin position="162"/>
        <end position="209"/>
    </location>
</feature>
<proteinExistence type="predicted"/>
<sequence>MPQHFVDYLHRVGRLSRGAAAGKVTALHRRRDRPLLQEIMAATAAAAPAAAAARPAEQLQLQQQQLQHMEEQQQQQQPALSAITFVNSRTRRILKLQRRWQQLLDMKMKAEKKLAELQKRGIIRKSHKLPRRPDSVIERCDAQQIPKVQRGADGHMQFFGVRRSRRKQEELRMQQEAGRYEDPSITVPLEKTPKFSETKRVGERRPLFA</sequence>
<dbReference type="RefSeq" id="XP_013230956.1">
    <property type="nucleotide sequence ID" value="XM_013375502.1"/>
</dbReference>
<evidence type="ECO:0000256" key="1">
    <source>
        <dbReference type="SAM" id="MobiDB-lite"/>
    </source>
</evidence>
<dbReference type="Proteomes" id="UP000030747">
    <property type="component" value="Unassembled WGS sequence"/>
</dbReference>